<accession>A0A4V2LZ87</accession>
<sequence length="390" mass="41179">MPLPSHWIYAGLGPCPSRASLPDVGHKPGHRFADRRPTCLTAGAAQSKPLGYQELKRSGDMTKTTAVVNRGRRPVLVGVDGSVSAQAALTWAAGEAAYRRCPLHIVHTFTWPMIGDPFGLDLTEPMNDGLRAAAGWILAEAKDQARQAAPDITVTAELFAAAPAPTLLSQAQDAQLVVVGSRGLGGFRGLLVGSVSSTVAAHAPCPVIVVHPHRDGTAFPASPTGRVVIGVDGSEVSAAAIRFAFQEAARRRVGITAVHAAMPTRQHPSLRVPADIVEQVDRQLFAEAMESKRVLIPGIDVKTKLVHSHPVQALLDEADSAELIVVGSRGRGGFTGMLLGSISQAVLHHAACPVAVVHPHRTKSDKPMPAQQSILQIAAPHRFADLKELS</sequence>
<dbReference type="Gene3D" id="3.40.50.620">
    <property type="entry name" value="HUPs"/>
    <property type="match status" value="2"/>
</dbReference>
<keyword evidence="4" id="KW-1185">Reference proteome</keyword>
<dbReference type="PRINTS" id="PR01438">
    <property type="entry name" value="UNVRSLSTRESS"/>
</dbReference>
<dbReference type="EMBL" id="SJJZ01000002">
    <property type="protein sequence ID" value="TCC07196.1"/>
    <property type="molecule type" value="Genomic_DNA"/>
</dbReference>
<comment type="similarity">
    <text evidence="1">Belongs to the universal stress protein A family.</text>
</comment>
<organism evidence="3 4">
    <name type="scientific">Kribbella soli</name>
    <dbReference type="NCBI Taxonomy" id="1124743"/>
    <lineage>
        <taxon>Bacteria</taxon>
        <taxon>Bacillati</taxon>
        <taxon>Actinomycetota</taxon>
        <taxon>Actinomycetes</taxon>
        <taxon>Propionibacteriales</taxon>
        <taxon>Kribbellaceae</taxon>
        <taxon>Kribbella</taxon>
    </lineage>
</organism>
<feature type="domain" description="UspA" evidence="2">
    <location>
        <begin position="72"/>
        <end position="211"/>
    </location>
</feature>
<comment type="caution">
    <text evidence="3">The sequence shown here is derived from an EMBL/GenBank/DDBJ whole genome shotgun (WGS) entry which is preliminary data.</text>
</comment>
<dbReference type="InterPro" id="IPR006016">
    <property type="entry name" value="UspA"/>
</dbReference>
<dbReference type="SUPFAM" id="SSF52402">
    <property type="entry name" value="Adenine nucleotide alpha hydrolases-like"/>
    <property type="match status" value="2"/>
</dbReference>
<dbReference type="InterPro" id="IPR006015">
    <property type="entry name" value="Universal_stress_UspA"/>
</dbReference>
<proteinExistence type="inferred from homology"/>
<protein>
    <submittedName>
        <fullName evidence="3">Universal stress protein</fullName>
    </submittedName>
</protein>
<dbReference type="InterPro" id="IPR014729">
    <property type="entry name" value="Rossmann-like_a/b/a_fold"/>
</dbReference>
<name>A0A4V2LZ87_9ACTN</name>
<dbReference type="OrthoDB" id="5179911at2"/>
<evidence type="ECO:0000256" key="1">
    <source>
        <dbReference type="ARBA" id="ARBA00008791"/>
    </source>
</evidence>
<gene>
    <name evidence="3" type="ORF">E0H45_14350</name>
</gene>
<dbReference type="Proteomes" id="UP000292346">
    <property type="component" value="Unassembled WGS sequence"/>
</dbReference>
<reference evidence="3 4" key="1">
    <citation type="submission" date="2019-02" db="EMBL/GenBank/DDBJ databases">
        <title>Kribbella capetownensis sp. nov. and Kribbella speibonae sp. nov., isolated from soil.</title>
        <authorList>
            <person name="Curtis S.M."/>
            <person name="Norton I."/>
            <person name="Everest G.J."/>
            <person name="Meyers P.R."/>
        </authorList>
    </citation>
    <scope>NUCLEOTIDE SEQUENCE [LARGE SCALE GENOMIC DNA]</scope>
    <source>
        <strain evidence="3 4">KCTC 29219</strain>
    </source>
</reference>
<evidence type="ECO:0000313" key="3">
    <source>
        <dbReference type="EMBL" id="TCC07196.1"/>
    </source>
</evidence>
<dbReference type="Pfam" id="PF00582">
    <property type="entry name" value="Usp"/>
    <property type="match status" value="2"/>
</dbReference>
<evidence type="ECO:0000259" key="2">
    <source>
        <dbReference type="Pfam" id="PF00582"/>
    </source>
</evidence>
<dbReference type="AlphaFoldDB" id="A0A4V2LZ87"/>
<feature type="domain" description="UspA" evidence="2">
    <location>
        <begin position="226"/>
        <end position="358"/>
    </location>
</feature>
<evidence type="ECO:0000313" key="4">
    <source>
        <dbReference type="Proteomes" id="UP000292346"/>
    </source>
</evidence>
<dbReference type="PANTHER" id="PTHR46268">
    <property type="entry name" value="STRESS RESPONSE PROTEIN NHAX"/>
    <property type="match status" value="1"/>
</dbReference>
<dbReference type="PANTHER" id="PTHR46268:SF6">
    <property type="entry name" value="UNIVERSAL STRESS PROTEIN UP12"/>
    <property type="match status" value="1"/>
</dbReference>